<organism evidence="1 2">
    <name type="scientific">Streptococcus mutans SM6</name>
    <dbReference type="NCBI Taxonomy" id="857119"/>
    <lineage>
        <taxon>Bacteria</taxon>
        <taxon>Bacillati</taxon>
        <taxon>Bacillota</taxon>
        <taxon>Bacilli</taxon>
        <taxon>Lactobacillales</taxon>
        <taxon>Streptococcaceae</taxon>
        <taxon>Streptococcus</taxon>
    </lineage>
</organism>
<dbReference type="EMBL" id="AHSR01000004">
    <property type="protein sequence ID" value="EMC25536.1"/>
    <property type="molecule type" value="Genomic_DNA"/>
</dbReference>
<proteinExistence type="predicted"/>
<evidence type="ECO:0000313" key="1">
    <source>
        <dbReference type="EMBL" id="EMC25536.1"/>
    </source>
</evidence>
<evidence type="ECO:0000313" key="2">
    <source>
        <dbReference type="Proteomes" id="UP000011676"/>
    </source>
</evidence>
<reference evidence="1 2" key="1">
    <citation type="journal article" date="2013" name="Mol. Biol. Evol.">
        <title>Evolutionary and population genomics of the cavity causing bacteria Streptococcus mutans.</title>
        <authorList>
            <person name="Cornejo O.E."/>
            <person name="Lefebure T."/>
            <person name="Pavinski Bitar P.D."/>
            <person name="Lang P."/>
            <person name="Richards V.P."/>
            <person name="Eilertson K."/>
            <person name="Do T."/>
            <person name="Beighton D."/>
            <person name="Zeng L."/>
            <person name="Ahn S.J."/>
            <person name="Burne R.A."/>
            <person name="Siepel A."/>
            <person name="Bustamante C.D."/>
            <person name="Stanhope M.J."/>
        </authorList>
    </citation>
    <scope>NUCLEOTIDE SEQUENCE [LARGE SCALE GENOMIC DNA]</scope>
    <source>
        <strain evidence="1 2">SM6</strain>
    </source>
</reference>
<comment type="caution">
    <text evidence="1">The sequence shown here is derived from an EMBL/GenBank/DDBJ whole genome shotgun (WGS) entry which is preliminary data.</text>
</comment>
<sequence length="32" mass="3616">MFLLKLGLFNLNDSSCKENDTFLKSLSYIFGG</sequence>
<accession>A0A829BS27</accession>
<protein>
    <submittedName>
        <fullName evidence="1">Uncharacterized protein</fullName>
    </submittedName>
</protein>
<name>A0A829BS27_STRMG</name>
<dbReference type="Proteomes" id="UP000011676">
    <property type="component" value="Unassembled WGS sequence"/>
</dbReference>
<dbReference type="AlphaFoldDB" id="A0A829BS27"/>
<gene>
    <name evidence="1" type="ORF">SMU82_00955</name>
</gene>